<proteinExistence type="predicted"/>
<keyword evidence="3" id="KW-1185">Reference proteome</keyword>
<evidence type="ECO:0000313" key="2">
    <source>
        <dbReference type="EMBL" id="KAK8023226.1"/>
    </source>
</evidence>
<dbReference type="EMBL" id="JAQQWI010000008">
    <property type="protein sequence ID" value="KAK8023226.1"/>
    <property type="molecule type" value="Genomic_DNA"/>
</dbReference>
<dbReference type="Proteomes" id="UP001396898">
    <property type="component" value="Unassembled WGS sequence"/>
</dbReference>
<feature type="compositionally biased region" description="Polar residues" evidence="1">
    <location>
        <begin position="140"/>
        <end position="164"/>
    </location>
</feature>
<feature type="compositionally biased region" description="Polar residues" evidence="1">
    <location>
        <begin position="39"/>
        <end position="49"/>
    </location>
</feature>
<comment type="caution">
    <text evidence="2">The sequence shown here is derived from an EMBL/GenBank/DDBJ whole genome shotgun (WGS) entry which is preliminary data.</text>
</comment>
<reference evidence="2 3" key="1">
    <citation type="submission" date="2023-01" db="EMBL/GenBank/DDBJ databases">
        <title>Analysis of 21 Apiospora genomes using comparative genomics revels a genus with tremendous synthesis potential of carbohydrate active enzymes and secondary metabolites.</title>
        <authorList>
            <person name="Sorensen T."/>
        </authorList>
    </citation>
    <scope>NUCLEOTIDE SEQUENCE [LARGE SCALE GENOMIC DNA]</scope>
    <source>
        <strain evidence="2 3">CBS 20057</strain>
    </source>
</reference>
<name>A0ABR1S0T3_9PEZI</name>
<feature type="compositionally biased region" description="Basic and acidic residues" evidence="1">
    <location>
        <begin position="248"/>
        <end position="257"/>
    </location>
</feature>
<sequence>MVGGSSSPARMPGSWGHWDDLPPDEVNTDARLPSDDESQSVGSQEQNPSVKPYEFGDSQPQDAPAENKPYDWSRSAPAKPVDSDWGHSILQPVYKKSVDLLDDDDLAPKKAACFFDDEDLAPKVNSSTPYAAAEPFGCSNDDTNATQGWDGQDSGFNAPSTGNQTGFFLPERVVKPSEQALCKMTEEERVVALQQYEDAKKKTKGQERSMKITETGERRKSRESIRKLMPPSSKPSQTGIPTLIFRSRHIDDKSGGQ</sequence>
<evidence type="ECO:0000256" key="1">
    <source>
        <dbReference type="SAM" id="MobiDB-lite"/>
    </source>
</evidence>
<feature type="compositionally biased region" description="Basic and acidic residues" evidence="1">
    <location>
        <begin position="199"/>
        <end position="226"/>
    </location>
</feature>
<gene>
    <name evidence="2" type="ORF">PG991_006465</name>
</gene>
<organism evidence="2 3">
    <name type="scientific">Apiospora marii</name>
    <dbReference type="NCBI Taxonomy" id="335849"/>
    <lineage>
        <taxon>Eukaryota</taxon>
        <taxon>Fungi</taxon>
        <taxon>Dikarya</taxon>
        <taxon>Ascomycota</taxon>
        <taxon>Pezizomycotina</taxon>
        <taxon>Sordariomycetes</taxon>
        <taxon>Xylariomycetidae</taxon>
        <taxon>Amphisphaeriales</taxon>
        <taxon>Apiosporaceae</taxon>
        <taxon>Apiospora</taxon>
    </lineage>
</organism>
<feature type="region of interest" description="Disordered" evidence="1">
    <location>
        <begin position="131"/>
        <end position="164"/>
    </location>
</feature>
<accession>A0ABR1S0T3</accession>
<protein>
    <submittedName>
        <fullName evidence="2">Uncharacterized protein</fullName>
    </submittedName>
</protein>
<feature type="region of interest" description="Disordered" evidence="1">
    <location>
        <begin position="1"/>
        <end position="86"/>
    </location>
</feature>
<feature type="region of interest" description="Disordered" evidence="1">
    <location>
        <begin position="199"/>
        <end position="257"/>
    </location>
</feature>
<evidence type="ECO:0000313" key="3">
    <source>
        <dbReference type="Proteomes" id="UP001396898"/>
    </source>
</evidence>